<protein>
    <submittedName>
        <fullName evidence="2">Uncharacterized protein</fullName>
    </submittedName>
</protein>
<proteinExistence type="predicted"/>
<dbReference type="AlphaFoldDB" id="A0A226ENA5"/>
<dbReference type="OrthoDB" id="382863at2759"/>
<dbReference type="Proteomes" id="UP000198287">
    <property type="component" value="Unassembled WGS sequence"/>
</dbReference>
<accession>A0A226ENA5</accession>
<evidence type="ECO:0000313" key="2">
    <source>
        <dbReference type="EMBL" id="OXA59122.1"/>
    </source>
</evidence>
<comment type="caution">
    <text evidence="2">The sequence shown here is derived from an EMBL/GenBank/DDBJ whole genome shotgun (WGS) entry which is preliminary data.</text>
</comment>
<evidence type="ECO:0000313" key="3">
    <source>
        <dbReference type="Proteomes" id="UP000198287"/>
    </source>
</evidence>
<name>A0A226ENA5_FOLCA</name>
<feature type="region of interest" description="Disordered" evidence="1">
    <location>
        <begin position="392"/>
        <end position="412"/>
    </location>
</feature>
<dbReference type="InterPro" id="IPR053347">
    <property type="entry name" value="Axonemal_MT_stabilizer"/>
</dbReference>
<dbReference type="PANTHER" id="PTHR37404:SF1">
    <property type="entry name" value="HCG1796489"/>
    <property type="match status" value="1"/>
</dbReference>
<evidence type="ECO:0000256" key="1">
    <source>
        <dbReference type="SAM" id="MobiDB-lite"/>
    </source>
</evidence>
<sequence>MSTVVGPELIECKPQCHNAMVTSSPSRPSSENFCLRPMRYNHSARIPWPSTYAAESTLHLHKPDYLLGPDRIIAHQAFLTHSGSVHDNKFYQEERDFQPKHPLAPSNTLVKYIRPDFYRKMEGVVSRNMKAYNPFPNRLSETKANFTPHYPEASMFGQAGIFITDHFVHMPANRVNVVPAFSYDDMFSTLRKAHPYMTTYRIYHKNFQDELPQHKFLDSLYNLKIGPSVPKSQNNDCAVKLLVRPMLDPFEQTLVKEGTLPSLDLKRENPGETRNFAHLKQFFRRPPYAGCPPRVHQPVPHMGMNTTYQDTYDRPLHPNMALNHCQDERFCYVQPPLSLSGLHHVPEVYYTENTIYGSGRNVASYVDNDPRDPMCKGKEIRDEAAFAAELLKSSPPPSGCRRGAGSGCPFPS</sequence>
<organism evidence="2 3">
    <name type="scientific">Folsomia candida</name>
    <name type="common">Springtail</name>
    <dbReference type="NCBI Taxonomy" id="158441"/>
    <lineage>
        <taxon>Eukaryota</taxon>
        <taxon>Metazoa</taxon>
        <taxon>Ecdysozoa</taxon>
        <taxon>Arthropoda</taxon>
        <taxon>Hexapoda</taxon>
        <taxon>Collembola</taxon>
        <taxon>Entomobryomorpha</taxon>
        <taxon>Isotomoidea</taxon>
        <taxon>Isotomidae</taxon>
        <taxon>Proisotominae</taxon>
        <taxon>Folsomia</taxon>
    </lineage>
</organism>
<reference evidence="2 3" key="1">
    <citation type="submission" date="2015-12" db="EMBL/GenBank/DDBJ databases">
        <title>The genome of Folsomia candida.</title>
        <authorList>
            <person name="Faddeeva A."/>
            <person name="Derks M.F."/>
            <person name="Anvar Y."/>
            <person name="Smit S."/>
            <person name="Van Straalen N."/>
            <person name="Roelofs D."/>
        </authorList>
    </citation>
    <scope>NUCLEOTIDE SEQUENCE [LARGE SCALE GENOMIC DNA]</scope>
    <source>
        <strain evidence="2 3">VU population</strain>
        <tissue evidence="2">Whole body</tissue>
    </source>
</reference>
<dbReference type="EMBL" id="LNIX01000002">
    <property type="protein sequence ID" value="OXA59122.1"/>
    <property type="molecule type" value="Genomic_DNA"/>
</dbReference>
<keyword evidence="3" id="KW-1185">Reference proteome</keyword>
<dbReference type="PANTHER" id="PTHR37404">
    <property type="entry name" value="HCG1796489"/>
    <property type="match status" value="1"/>
</dbReference>
<gene>
    <name evidence="2" type="ORF">Fcan01_05446</name>
</gene>